<organism evidence="1">
    <name type="scientific">marine metagenome</name>
    <dbReference type="NCBI Taxonomy" id="408172"/>
    <lineage>
        <taxon>unclassified sequences</taxon>
        <taxon>metagenomes</taxon>
        <taxon>ecological metagenomes</taxon>
    </lineage>
</organism>
<accession>A0A383BPG9</accession>
<dbReference type="EMBL" id="UINC01202061">
    <property type="protein sequence ID" value="SVE21693.1"/>
    <property type="molecule type" value="Genomic_DNA"/>
</dbReference>
<dbReference type="AlphaFoldDB" id="A0A383BPG9"/>
<sequence>EVINVGGLKFMAAEVERGALTFPNVSLVKATPRSNPITGQHVELSVQANSSNDIDISSIKKFMREQLPVHMMPKRIIIEEVEVGHRYKRT</sequence>
<dbReference type="SUPFAM" id="SSF56801">
    <property type="entry name" value="Acetyl-CoA synthetase-like"/>
    <property type="match status" value="1"/>
</dbReference>
<evidence type="ECO:0000313" key="1">
    <source>
        <dbReference type="EMBL" id="SVE21693.1"/>
    </source>
</evidence>
<gene>
    <name evidence="1" type="ORF">METZ01_LOCUS474547</name>
</gene>
<evidence type="ECO:0008006" key="2">
    <source>
        <dbReference type="Google" id="ProtNLM"/>
    </source>
</evidence>
<dbReference type="InterPro" id="IPR045851">
    <property type="entry name" value="AMP-bd_C_sf"/>
</dbReference>
<reference evidence="1" key="1">
    <citation type="submission" date="2018-05" db="EMBL/GenBank/DDBJ databases">
        <authorList>
            <person name="Lanie J.A."/>
            <person name="Ng W.-L."/>
            <person name="Kazmierczak K.M."/>
            <person name="Andrzejewski T.M."/>
            <person name="Davidsen T.M."/>
            <person name="Wayne K.J."/>
            <person name="Tettelin H."/>
            <person name="Glass J.I."/>
            <person name="Rusch D."/>
            <person name="Podicherti R."/>
            <person name="Tsui H.-C.T."/>
            <person name="Winkler M.E."/>
        </authorList>
    </citation>
    <scope>NUCLEOTIDE SEQUENCE</scope>
</reference>
<feature type="non-terminal residue" evidence="1">
    <location>
        <position position="1"/>
    </location>
</feature>
<dbReference type="Gene3D" id="3.30.300.30">
    <property type="match status" value="1"/>
</dbReference>
<proteinExistence type="predicted"/>
<name>A0A383BPG9_9ZZZZ</name>
<protein>
    <recommendedName>
        <fullName evidence="2">AMP-binding enzyme C-terminal domain-containing protein</fullName>
    </recommendedName>
</protein>